<proteinExistence type="predicted"/>
<reference evidence="5" key="2">
    <citation type="submission" date="2025-04" db="UniProtKB">
        <authorList>
            <consortium name="RefSeq"/>
        </authorList>
    </citation>
    <scope>IDENTIFICATION</scope>
    <source>
        <strain evidence="5">USDA-PBARC FA_bdor</strain>
        <tissue evidence="5">Whole organism</tissue>
    </source>
</reference>
<evidence type="ECO:0000313" key="5">
    <source>
        <dbReference type="RefSeq" id="XP_011300153.1"/>
    </source>
</evidence>
<evidence type="ECO:0000313" key="4">
    <source>
        <dbReference type="Proteomes" id="UP000694866"/>
    </source>
</evidence>
<dbReference type="Proteomes" id="UP000694866">
    <property type="component" value="Unplaced"/>
</dbReference>
<organism evidence="3">
    <name type="scientific">Fopius arisanus</name>
    <dbReference type="NCBI Taxonomy" id="64838"/>
    <lineage>
        <taxon>Eukaryota</taxon>
        <taxon>Metazoa</taxon>
        <taxon>Ecdysozoa</taxon>
        <taxon>Arthropoda</taxon>
        <taxon>Hexapoda</taxon>
        <taxon>Insecta</taxon>
        <taxon>Pterygota</taxon>
        <taxon>Neoptera</taxon>
        <taxon>Endopterygota</taxon>
        <taxon>Hymenoptera</taxon>
        <taxon>Apocrita</taxon>
        <taxon>Ichneumonoidea</taxon>
        <taxon>Braconidae</taxon>
        <taxon>Opiinae</taxon>
        <taxon>Fopius</taxon>
    </lineage>
</organism>
<dbReference type="RefSeq" id="XP_011300153.1">
    <property type="nucleotide sequence ID" value="XM_011301851.1"/>
</dbReference>
<feature type="signal peptide" evidence="2">
    <location>
        <begin position="1"/>
        <end position="21"/>
    </location>
</feature>
<accession>A0A0C9QM99</accession>
<evidence type="ECO:0000256" key="2">
    <source>
        <dbReference type="SAM" id="SignalP"/>
    </source>
</evidence>
<keyword evidence="2" id="KW-0732">Signal</keyword>
<reference evidence="3" key="1">
    <citation type="submission" date="2015-01" db="EMBL/GenBank/DDBJ databases">
        <title>Transcriptome Assembly of Fopius arisanus.</title>
        <authorList>
            <person name="Geib S."/>
        </authorList>
    </citation>
    <scope>NUCLEOTIDE SEQUENCE</scope>
</reference>
<feature type="chain" id="PRO_5044541491" evidence="2">
    <location>
        <begin position="22"/>
        <end position="376"/>
    </location>
</feature>
<dbReference type="KEGG" id="fas:105264755"/>
<protein>
    <submittedName>
        <fullName evidence="3">BC1G_04189 protein</fullName>
    </submittedName>
</protein>
<evidence type="ECO:0000313" key="3">
    <source>
        <dbReference type="EMBL" id="JAG74416.1"/>
    </source>
</evidence>
<dbReference type="EMBL" id="GBYB01004649">
    <property type="protein sequence ID" value="JAG74416.1"/>
    <property type="molecule type" value="Transcribed_RNA"/>
</dbReference>
<dbReference type="OrthoDB" id="7676095at2759"/>
<accession>A0A9R1T063</accession>
<keyword evidence="4" id="KW-1185">Reference proteome</keyword>
<name>A0A0C9QM99_9HYME</name>
<feature type="compositionally biased region" description="Basic and acidic residues" evidence="1">
    <location>
        <begin position="163"/>
        <end position="177"/>
    </location>
</feature>
<sequence>MRLSTIFACVLVTCGPLLAAGQKKMIFVIPRAVRRAQSTPWRQFTRPPLAKAPKFLDNELSSHVGHPYPHHKFPTKGQPIFFNQNHPYSDNFNQSPDKVNHVVIPGGKGISQAFSNVYAHEPIKDEGFPDSNGSLEHPEHSLPNYYSHQVTQQTDNYLQHDEETHQHDNQERTDHQRAKYLPSKNPEKPFNKVIYGIPKKPYFSPGSFYNKDKSILTGGGSTGDNNKGGIVLQDGIDLSHYHKKLIELARGWPGGLHSSPASALSTVVEHGNIPGVEGASQQLSGQFLPNTFGVAFLSASPQGPQQGYAVEEDVQEELGHDFRTQPIQTVPSANPQDILQAGVPQIQYTVSQDPFMPSLQFPGPPGFQGGPIHAQG</sequence>
<feature type="region of interest" description="Disordered" evidence="1">
    <location>
        <begin position="122"/>
        <end position="142"/>
    </location>
</feature>
<feature type="region of interest" description="Disordered" evidence="1">
    <location>
        <begin position="163"/>
        <end position="185"/>
    </location>
</feature>
<dbReference type="GeneID" id="105264755"/>
<gene>
    <name evidence="3" type="primary">BC1G_04189</name>
    <name evidence="5" type="synonym">LOC105264755</name>
    <name evidence="3" type="ORF">g.12335</name>
</gene>
<evidence type="ECO:0000256" key="1">
    <source>
        <dbReference type="SAM" id="MobiDB-lite"/>
    </source>
</evidence>
<dbReference type="AlphaFoldDB" id="A0A0C9QM99"/>